<name>A0A3M2M1K4_9ACTN</name>
<dbReference type="RefSeq" id="WP_122183191.1">
    <property type="nucleotide sequence ID" value="NZ_RFFJ01000031.1"/>
</dbReference>
<sequence>MPVSPSSPAQPEPPFRESCEETAELVLPCLEVSLSGGGWVIHACPSCVRSDPQLAARVPLALVAALG</sequence>
<dbReference type="AlphaFoldDB" id="A0A3M2M1K4"/>
<comment type="caution">
    <text evidence="1">The sequence shown here is derived from an EMBL/GenBank/DDBJ whole genome shotgun (WGS) entry which is preliminary data.</text>
</comment>
<organism evidence="1 2">
    <name type="scientific">Streptomyces triticirhizae</name>
    <dbReference type="NCBI Taxonomy" id="2483353"/>
    <lineage>
        <taxon>Bacteria</taxon>
        <taxon>Bacillati</taxon>
        <taxon>Actinomycetota</taxon>
        <taxon>Actinomycetes</taxon>
        <taxon>Kitasatosporales</taxon>
        <taxon>Streptomycetaceae</taxon>
        <taxon>Streptomyces</taxon>
    </lineage>
</organism>
<evidence type="ECO:0000313" key="1">
    <source>
        <dbReference type="EMBL" id="RMI42763.1"/>
    </source>
</evidence>
<keyword evidence="2" id="KW-1185">Reference proteome</keyword>
<gene>
    <name evidence="1" type="ORF">EBN88_08510</name>
</gene>
<proteinExistence type="predicted"/>
<evidence type="ECO:0000313" key="2">
    <source>
        <dbReference type="Proteomes" id="UP000278673"/>
    </source>
</evidence>
<reference evidence="1 2" key="1">
    <citation type="submission" date="2018-10" db="EMBL/GenBank/DDBJ databases">
        <title>Isolation, diversity and antifungal activity of actinobacteria from wheat.</title>
        <authorList>
            <person name="Han C."/>
        </authorList>
    </citation>
    <scope>NUCLEOTIDE SEQUENCE [LARGE SCALE GENOMIC DNA]</scope>
    <source>
        <strain evidence="1 2">NEAU-YY642</strain>
    </source>
</reference>
<dbReference type="Proteomes" id="UP000278673">
    <property type="component" value="Unassembled WGS sequence"/>
</dbReference>
<dbReference type="EMBL" id="RFFJ01000031">
    <property type="protein sequence ID" value="RMI42763.1"/>
    <property type="molecule type" value="Genomic_DNA"/>
</dbReference>
<protein>
    <submittedName>
        <fullName evidence="1">Uncharacterized protein</fullName>
    </submittedName>
</protein>
<accession>A0A3M2M1K4</accession>